<dbReference type="GO" id="GO:0004555">
    <property type="term" value="F:alpha,alpha-trehalase activity"/>
    <property type="evidence" value="ECO:0007669"/>
    <property type="project" value="InterPro"/>
</dbReference>
<dbReference type="SUPFAM" id="SSF48208">
    <property type="entry name" value="Six-hairpin glycosidases"/>
    <property type="match status" value="1"/>
</dbReference>
<accession>A0A963Z4H7</accession>
<dbReference type="AlphaFoldDB" id="A0A963Z4H7"/>
<proteinExistence type="predicted"/>
<dbReference type="RefSeq" id="WP_227309128.1">
    <property type="nucleotide sequence ID" value="NZ_JAESVA010000007.1"/>
</dbReference>
<dbReference type="Pfam" id="PF01204">
    <property type="entry name" value="Trehalase"/>
    <property type="match status" value="1"/>
</dbReference>
<dbReference type="InterPro" id="IPR012341">
    <property type="entry name" value="6hp_glycosidase-like_sf"/>
</dbReference>
<protein>
    <submittedName>
        <fullName evidence="4">Alpha,alpha-trehalase TreF</fullName>
    </submittedName>
</protein>
<dbReference type="PROSITE" id="PS00927">
    <property type="entry name" value="TREHALASE_1"/>
    <property type="match status" value="1"/>
</dbReference>
<dbReference type="InterPro" id="IPR001661">
    <property type="entry name" value="Glyco_hydro_37"/>
</dbReference>
<dbReference type="PANTHER" id="PTHR23403:SF1">
    <property type="entry name" value="TREHALASE"/>
    <property type="match status" value="1"/>
</dbReference>
<dbReference type="EMBL" id="JAESVA010000007">
    <property type="protein sequence ID" value="MCB8882474.1"/>
    <property type="molecule type" value="Genomic_DNA"/>
</dbReference>
<dbReference type="NCBIfam" id="NF009773">
    <property type="entry name" value="PRK13270.1"/>
    <property type="match status" value="1"/>
</dbReference>
<dbReference type="Gene3D" id="1.50.10.10">
    <property type="match status" value="1"/>
</dbReference>
<evidence type="ECO:0000256" key="2">
    <source>
        <dbReference type="ARBA" id="ARBA00023295"/>
    </source>
</evidence>
<feature type="chain" id="PRO_5037074605" evidence="3">
    <location>
        <begin position="26"/>
        <end position="545"/>
    </location>
</feature>
<reference evidence="4 5" key="1">
    <citation type="journal article" date="2021" name="Microorganisms">
        <title>Acidisoma silvae sp. nov. and Acidisomacellulosilytica sp. nov., Two Acidophilic Bacteria Isolated from Decaying Wood, Hydrolyzing Cellulose and Producing Poly-3-hydroxybutyrate.</title>
        <authorList>
            <person name="Mieszkin S."/>
            <person name="Pouder E."/>
            <person name="Uroz S."/>
            <person name="Simon-Colin C."/>
            <person name="Alain K."/>
        </authorList>
    </citation>
    <scope>NUCLEOTIDE SEQUENCE [LARGE SCALE GENOMIC DNA]</scope>
    <source>
        <strain evidence="4 5">HW T5.17</strain>
    </source>
</reference>
<evidence type="ECO:0000313" key="5">
    <source>
        <dbReference type="Proteomes" id="UP000721844"/>
    </source>
</evidence>
<evidence type="ECO:0000313" key="4">
    <source>
        <dbReference type="EMBL" id="MCB8882474.1"/>
    </source>
</evidence>
<dbReference type="Proteomes" id="UP000721844">
    <property type="component" value="Unassembled WGS sequence"/>
</dbReference>
<organism evidence="4 5">
    <name type="scientific">Acidisoma cellulosilyticum</name>
    <dbReference type="NCBI Taxonomy" id="2802395"/>
    <lineage>
        <taxon>Bacteria</taxon>
        <taxon>Pseudomonadati</taxon>
        <taxon>Pseudomonadota</taxon>
        <taxon>Alphaproteobacteria</taxon>
        <taxon>Acetobacterales</taxon>
        <taxon>Acidocellaceae</taxon>
        <taxon>Acidisoma</taxon>
    </lineage>
</organism>
<gene>
    <name evidence="4" type="primary">treF</name>
    <name evidence="4" type="ORF">ACELLULO517_19660</name>
</gene>
<keyword evidence="3" id="KW-0732">Signal</keyword>
<dbReference type="PRINTS" id="PR00744">
    <property type="entry name" value="GLHYDRLASE37"/>
</dbReference>
<keyword evidence="1" id="KW-0378">Hydrolase</keyword>
<evidence type="ECO:0000256" key="3">
    <source>
        <dbReference type="SAM" id="SignalP"/>
    </source>
</evidence>
<feature type="signal peptide" evidence="3">
    <location>
        <begin position="1"/>
        <end position="25"/>
    </location>
</feature>
<name>A0A963Z4H7_9PROT</name>
<dbReference type="InterPro" id="IPR018232">
    <property type="entry name" value="Glyco_hydro_37_CS"/>
</dbReference>
<dbReference type="InterPro" id="IPR008928">
    <property type="entry name" value="6-hairpin_glycosidase_sf"/>
</dbReference>
<sequence>MTYSFRLTVLAAGVLAPILSHQALARTPEPQPPSVIFGDLYRAVEMAQIFPDQKTFADAIPMSSPASIMKDYAAEKGKPDFKLADFVQAHFKQPVLKTVSYQRRAGETVSDYINDMWTVLLRQPDEAEPYSSLLTLPAPYIVPGGRFSEIYYWDTYFTMLGLEQDGQGAIARDMLRNIASLITRYGHMPNGNRSYYLSRSQPPFFSAMVDLLAQKNGPAVYKTYLPVMRTEYEYWMQGAADLKPGQASGNVVKLADGTLLNRFWSASDTPRDESFREDIETAKTSRETPSVLYRNLRAGAESGWDYSSRWFADGRTMSTIDTTDILPVDLNSEMFHLESALSYAYGLDGNKAEAKVFAARAAKRQAAIQHVMWDSAEGDFHDYNWKTKQLTPVLSAATVVPLFFHVATDAEGARVATVVQARLLAPGGILTTTANTGQQWDAPNGWAPLQWMAVQGFRNYGNPDLAKTIAERWETRVNEGFARDGVLVEKYNVAAPAGSSAGGHGGEYALQVGFGWTNGVQAALMAEYPLPQPKAATTAPAAASP</sequence>
<comment type="caution">
    <text evidence="4">The sequence shown here is derived from an EMBL/GenBank/DDBJ whole genome shotgun (WGS) entry which is preliminary data.</text>
</comment>
<dbReference type="PANTHER" id="PTHR23403">
    <property type="entry name" value="TREHALASE"/>
    <property type="match status" value="1"/>
</dbReference>
<dbReference type="GO" id="GO:0005993">
    <property type="term" value="P:trehalose catabolic process"/>
    <property type="evidence" value="ECO:0007669"/>
    <property type="project" value="TreeGrafter"/>
</dbReference>
<dbReference type="PROSITE" id="PS00928">
    <property type="entry name" value="TREHALASE_2"/>
    <property type="match status" value="1"/>
</dbReference>
<keyword evidence="2" id="KW-0326">Glycosidase</keyword>
<dbReference type="NCBIfam" id="NF009774">
    <property type="entry name" value="PRK13271.1"/>
    <property type="match status" value="1"/>
</dbReference>
<evidence type="ECO:0000256" key="1">
    <source>
        <dbReference type="ARBA" id="ARBA00022801"/>
    </source>
</evidence>
<keyword evidence="5" id="KW-1185">Reference proteome</keyword>